<dbReference type="Pfam" id="PF05974">
    <property type="entry name" value="DUF892"/>
    <property type="match status" value="1"/>
</dbReference>
<dbReference type="RefSeq" id="WP_119667233.1">
    <property type="nucleotide sequence ID" value="NZ_QXED01000002.1"/>
</dbReference>
<name>A0A418MEV9_9BACT</name>
<dbReference type="Gene3D" id="1.20.1260.10">
    <property type="match status" value="1"/>
</dbReference>
<feature type="region of interest" description="Disordered" evidence="1">
    <location>
        <begin position="178"/>
        <end position="258"/>
    </location>
</feature>
<organism evidence="2 3">
    <name type="scientific">Fibrisoma montanum</name>
    <dbReference type="NCBI Taxonomy" id="2305895"/>
    <lineage>
        <taxon>Bacteria</taxon>
        <taxon>Pseudomonadati</taxon>
        <taxon>Bacteroidota</taxon>
        <taxon>Cytophagia</taxon>
        <taxon>Cytophagales</taxon>
        <taxon>Spirosomataceae</taxon>
        <taxon>Fibrisoma</taxon>
    </lineage>
</organism>
<dbReference type="PANTHER" id="PTHR30565:SF9">
    <property type="entry name" value="PROTEIN YCIF"/>
    <property type="match status" value="1"/>
</dbReference>
<keyword evidence="3" id="KW-1185">Reference proteome</keyword>
<accession>A0A418MEV9</accession>
<dbReference type="AlphaFoldDB" id="A0A418MEV9"/>
<dbReference type="InterPro" id="IPR010287">
    <property type="entry name" value="DUF892_YciF-like"/>
</dbReference>
<dbReference type="EMBL" id="QXED01000002">
    <property type="protein sequence ID" value="RIV25349.1"/>
    <property type="molecule type" value="Genomic_DNA"/>
</dbReference>
<gene>
    <name evidence="2" type="ORF">DYU11_08580</name>
</gene>
<evidence type="ECO:0000256" key="1">
    <source>
        <dbReference type="SAM" id="MobiDB-lite"/>
    </source>
</evidence>
<sequence length="258" mass="27586">MASLMDRVSNFFGGNDAETGEGLRSLFINELKGIYYAERQAVDALGEQADAASTDEVRNAFLMHQEETRNQIMRLERVFDSIGIEADSMTCEAIDGLAEDAQKVVAMTESGSLTRDAGLIIAGQKVEHHEIAAYGSAVTLAKVLGYQEAAQLLQQTLQEEKNTDQKLTQLAESFINQRAASESDMNNTYGDRDTDTVRPDGTRYDDRGSMGQTYQSGSSYSSGSQMGGTTTYGSGTTGSSPSSTGTSNDATLGGMTGV</sequence>
<feature type="compositionally biased region" description="Low complexity" evidence="1">
    <location>
        <begin position="209"/>
        <end position="247"/>
    </location>
</feature>
<comment type="caution">
    <text evidence="2">The sequence shown here is derived from an EMBL/GenBank/DDBJ whole genome shotgun (WGS) entry which is preliminary data.</text>
</comment>
<dbReference type="InterPro" id="IPR012347">
    <property type="entry name" value="Ferritin-like"/>
</dbReference>
<reference evidence="2 3" key="1">
    <citation type="submission" date="2018-08" db="EMBL/GenBank/DDBJ databases">
        <title>Fibrisoma montanum sp. nov., isolated from Danxia mountain soil.</title>
        <authorList>
            <person name="Huang Y."/>
        </authorList>
    </citation>
    <scope>NUCLEOTIDE SEQUENCE [LARGE SCALE GENOMIC DNA]</scope>
    <source>
        <strain evidence="2 3">HYT19</strain>
    </source>
</reference>
<dbReference type="InterPro" id="IPR047114">
    <property type="entry name" value="YciF"/>
</dbReference>
<dbReference type="Proteomes" id="UP000283523">
    <property type="component" value="Unassembled WGS sequence"/>
</dbReference>
<dbReference type="CDD" id="cd07909">
    <property type="entry name" value="YciF"/>
    <property type="match status" value="1"/>
</dbReference>
<dbReference type="InterPro" id="IPR009078">
    <property type="entry name" value="Ferritin-like_SF"/>
</dbReference>
<evidence type="ECO:0000313" key="3">
    <source>
        <dbReference type="Proteomes" id="UP000283523"/>
    </source>
</evidence>
<feature type="compositionally biased region" description="Polar residues" evidence="1">
    <location>
        <begin position="178"/>
        <end position="189"/>
    </location>
</feature>
<protein>
    <submittedName>
        <fullName evidence="2">Ferritin-like domain-containing protein</fullName>
    </submittedName>
</protein>
<dbReference type="OrthoDB" id="9795056at2"/>
<evidence type="ECO:0000313" key="2">
    <source>
        <dbReference type="EMBL" id="RIV25349.1"/>
    </source>
</evidence>
<dbReference type="SUPFAM" id="SSF47240">
    <property type="entry name" value="Ferritin-like"/>
    <property type="match status" value="1"/>
</dbReference>
<feature type="compositionally biased region" description="Basic and acidic residues" evidence="1">
    <location>
        <begin position="190"/>
        <end position="208"/>
    </location>
</feature>
<proteinExistence type="predicted"/>
<dbReference type="PANTHER" id="PTHR30565">
    <property type="entry name" value="PROTEIN YCIF"/>
    <property type="match status" value="1"/>
</dbReference>